<name>A0AA88KIF8_NAELO</name>
<dbReference type="EMBL" id="PYSW02000022">
    <property type="protein sequence ID" value="KAG2382774.1"/>
    <property type="molecule type" value="Genomic_DNA"/>
</dbReference>
<gene>
    <name evidence="2" type="ORF">C9374_004741</name>
</gene>
<evidence type="ECO:0000313" key="2">
    <source>
        <dbReference type="EMBL" id="KAG2382774.1"/>
    </source>
</evidence>
<feature type="region of interest" description="Disordered" evidence="1">
    <location>
        <begin position="390"/>
        <end position="424"/>
    </location>
</feature>
<reference evidence="2 3" key="1">
    <citation type="journal article" date="2018" name="BMC Genomics">
        <title>The genome of Naegleria lovaniensis, the basis for a comparative approach to unravel pathogenicity factors of the human pathogenic amoeba N. fowleri.</title>
        <authorList>
            <person name="Liechti N."/>
            <person name="Schurch N."/>
            <person name="Bruggmann R."/>
            <person name="Wittwer M."/>
        </authorList>
    </citation>
    <scope>NUCLEOTIDE SEQUENCE [LARGE SCALE GENOMIC DNA]</scope>
    <source>
        <strain evidence="2 3">ATCC 30569</strain>
    </source>
</reference>
<proteinExistence type="predicted"/>
<dbReference type="GeneID" id="68097196"/>
<evidence type="ECO:0000256" key="1">
    <source>
        <dbReference type="SAM" id="MobiDB-lite"/>
    </source>
</evidence>
<protein>
    <submittedName>
        <fullName evidence="2">Uncharacterized protein</fullName>
    </submittedName>
</protein>
<comment type="caution">
    <text evidence="2">The sequence shown here is derived from an EMBL/GenBank/DDBJ whole genome shotgun (WGS) entry which is preliminary data.</text>
</comment>
<accession>A0AA88KIF8</accession>
<dbReference type="Proteomes" id="UP000816034">
    <property type="component" value="Unassembled WGS sequence"/>
</dbReference>
<sequence length="821" mass="93668">MHTNVVNDSFINPELRSVELILQSADNLKCKFERGVNQSLLSLTCSKYGKNPGKQIKFIVLPFTLDLGDQIKEFYVTIRVLKSHETGNENKRAFTSVNACYISPLLKNLNLLQSSKNKVWPYAPQLLCNHHNPTGEPNFTSENPDFTDLTVSAIHFPHGYKHNRDPNNIYLQLSNNRTGTLQLWPQIVSIQVQFVPKMIGVTVEPVLVTGTLALSDNTHAMILIITPDVQSVVPVDIVCDIVVIINQTVIQSNGATYTFVEPSPNFSMSLPLNIMQGNYQGNTSEYTTSGSYQSQHQQQTQNIGTVMGMMNVLQSFVQVLSSIEEGSNYQVIIRNFLTRHANTRDLLGFNLAGHFKLRNWDSLVNVLKQNGIEPIIPVWANTSSELRLTHTPSSSITTSVSSGGGMSSGTTTQPLPKEEENADVRTNNIVETMKTKISEMQQPASRIDGMIERVYQKVKHAASIDRLPKPPTASSNDTMISQNVCNSLIPTANLASILDISKRHMDAKKAPYLKVKFIAYDQNASQNSPQTTTPKLKAALFIAKYIIEFDSETQLITSTDHEHKPNFHYQTFYNQDVAVFRQNEEIESFLKKFSDFNCSWNANMLYDEIKSNSAHYCMSFLKYANIWNANMPYAKFLTNLCERKPLNPMFLLHQDFFFMDSVPVSRYLESQDALTWHWAQAIKDHMKNSSDAPFFQYDFNKDNTISNAKDPKNRLYESMIAFTYFYTTCAINFLKTDEGTKFLRFWKYLLVTNFNELPQDVWRVLEPVTQKFNLTFQRQLYNIVFFLQYIKPTEQFEETRKQIESLVNTWEGNSIQQAVVL</sequence>
<feature type="compositionally biased region" description="Low complexity" evidence="1">
    <location>
        <begin position="390"/>
        <end position="401"/>
    </location>
</feature>
<dbReference type="RefSeq" id="XP_044548453.1">
    <property type="nucleotide sequence ID" value="XM_044694414.1"/>
</dbReference>
<keyword evidence="3" id="KW-1185">Reference proteome</keyword>
<evidence type="ECO:0000313" key="3">
    <source>
        <dbReference type="Proteomes" id="UP000816034"/>
    </source>
</evidence>
<dbReference type="AlphaFoldDB" id="A0AA88KIF8"/>
<organism evidence="2 3">
    <name type="scientific">Naegleria lovaniensis</name>
    <name type="common">Amoeba</name>
    <dbReference type="NCBI Taxonomy" id="51637"/>
    <lineage>
        <taxon>Eukaryota</taxon>
        <taxon>Discoba</taxon>
        <taxon>Heterolobosea</taxon>
        <taxon>Tetramitia</taxon>
        <taxon>Eutetramitia</taxon>
        <taxon>Vahlkampfiidae</taxon>
        <taxon>Naegleria</taxon>
    </lineage>
</organism>